<dbReference type="InterPro" id="IPR027450">
    <property type="entry name" value="AlkB-like"/>
</dbReference>
<dbReference type="GO" id="GO:0070988">
    <property type="term" value="P:demethylation"/>
    <property type="evidence" value="ECO:0007669"/>
    <property type="project" value="InterPro"/>
</dbReference>
<dbReference type="PANTHER" id="PTHR12463">
    <property type="entry name" value="OXYGENASE-RELATED"/>
    <property type="match status" value="1"/>
</dbReference>
<dbReference type="EMBL" id="CDHN01000001">
    <property type="protein sequence ID" value="CEJ79800.1"/>
    <property type="molecule type" value="Genomic_DNA"/>
</dbReference>
<evidence type="ECO:0000313" key="2">
    <source>
        <dbReference type="EMBL" id="CEJ79800.1"/>
    </source>
</evidence>
<evidence type="ECO:0000259" key="1">
    <source>
        <dbReference type="PROSITE" id="PS51471"/>
    </source>
</evidence>
<dbReference type="OrthoDB" id="271595at2759"/>
<dbReference type="Proteomes" id="UP000039046">
    <property type="component" value="Unassembled WGS sequence"/>
</dbReference>
<dbReference type="Pfam" id="PF13532">
    <property type="entry name" value="2OG-FeII_Oxy_2"/>
    <property type="match status" value="1"/>
</dbReference>
<dbReference type="HOGENOM" id="CLU_052246_1_1_1"/>
<name>A0A0A1T107_9HYPO</name>
<dbReference type="GO" id="GO:0032451">
    <property type="term" value="F:demethylase activity"/>
    <property type="evidence" value="ECO:0007669"/>
    <property type="project" value="TreeGrafter"/>
</dbReference>
<dbReference type="InterPro" id="IPR037151">
    <property type="entry name" value="AlkB-like_sf"/>
</dbReference>
<feature type="domain" description="Fe2OG dioxygenase" evidence="1">
    <location>
        <begin position="82"/>
        <end position="184"/>
    </location>
</feature>
<dbReference type="STRING" id="1531966.A0A0A1T107"/>
<dbReference type="SUPFAM" id="SSF51197">
    <property type="entry name" value="Clavaminate synthase-like"/>
    <property type="match status" value="1"/>
</dbReference>
<sequence>MTHVSKQPPGLVLTTDFVTEEFEKKVLETFLSELEWPDRNGRRSLHYGYTFCYKTFKIDRDIPYEPFPPWLNQLLPPGETELPDQVCIQHYPPGAGIPPHADTHSAFDQLYSLSLGSPVLMQFAHPETGEKLDIDLPARSMAQFSGDVRLHWTHSIRARKTDPLSDGTVRLRQDRWSITYRWLRPGGVCNCGDMRLCDTAKEQQGIEKEYRWKEAAAA</sequence>
<dbReference type="PANTHER" id="PTHR12463:SF1">
    <property type="entry name" value="2-OXOGLUTARATE AND FE-DEPENDENT OXYGENASE FAMILY PROTEIN"/>
    <property type="match status" value="1"/>
</dbReference>
<reference evidence="2 3" key="1">
    <citation type="journal article" date="2015" name="Genome Announc.">
        <title>Draft Genome Sequence and Gene Annotation of the Entomopathogenic Fungus Verticillium hemipterigenum.</title>
        <authorList>
            <person name="Horn F."/>
            <person name="Habel A."/>
            <person name="Scharf D.H."/>
            <person name="Dworschak J."/>
            <person name="Brakhage A.A."/>
            <person name="Guthke R."/>
            <person name="Hertweck C."/>
            <person name="Linde J."/>
        </authorList>
    </citation>
    <scope>NUCLEOTIDE SEQUENCE [LARGE SCALE GENOMIC DNA]</scope>
</reference>
<protein>
    <recommendedName>
        <fullName evidence="1">Fe2OG dioxygenase domain-containing protein</fullName>
    </recommendedName>
</protein>
<dbReference type="PROSITE" id="PS51471">
    <property type="entry name" value="FE2OG_OXY"/>
    <property type="match status" value="1"/>
</dbReference>
<dbReference type="InterPro" id="IPR032857">
    <property type="entry name" value="ALKBH4"/>
</dbReference>
<gene>
    <name evidence="2" type="ORF">VHEMI00019</name>
</gene>
<evidence type="ECO:0000313" key="3">
    <source>
        <dbReference type="Proteomes" id="UP000039046"/>
    </source>
</evidence>
<accession>A0A0A1T107</accession>
<dbReference type="Gene3D" id="2.60.120.590">
    <property type="entry name" value="Alpha-ketoglutarate-dependent dioxygenase AlkB-like"/>
    <property type="match status" value="1"/>
</dbReference>
<dbReference type="InterPro" id="IPR005123">
    <property type="entry name" value="Oxoglu/Fe-dep_dioxygenase_dom"/>
</dbReference>
<dbReference type="AlphaFoldDB" id="A0A0A1T107"/>
<proteinExistence type="predicted"/>
<organism evidence="2 3">
    <name type="scientific">[Torrubiella] hemipterigena</name>
    <dbReference type="NCBI Taxonomy" id="1531966"/>
    <lineage>
        <taxon>Eukaryota</taxon>
        <taxon>Fungi</taxon>
        <taxon>Dikarya</taxon>
        <taxon>Ascomycota</taxon>
        <taxon>Pezizomycotina</taxon>
        <taxon>Sordariomycetes</taxon>
        <taxon>Hypocreomycetidae</taxon>
        <taxon>Hypocreales</taxon>
        <taxon>Clavicipitaceae</taxon>
        <taxon>Clavicipitaceae incertae sedis</taxon>
        <taxon>'Torrubiella' clade</taxon>
    </lineage>
</organism>
<keyword evidence="3" id="KW-1185">Reference proteome</keyword>
<dbReference type="GO" id="GO:0016491">
    <property type="term" value="F:oxidoreductase activity"/>
    <property type="evidence" value="ECO:0007669"/>
    <property type="project" value="TreeGrafter"/>
</dbReference>